<sequence>MKIFTYILVFTALLLTQLVATATHLRLGARSRAQGPQEPVANAAPLTVYPNPVRGGQATIAFNESKPGKAYRLRISNIIGREVRSVQLRSETAVQGQLIDLSTLPGGIYFCSLLMDEQVVATKRLTLQN</sequence>
<dbReference type="Proteomes" id="UP000262802">
    <property type="component" value="Chromosome"/>
</dbReference>
<dbReference type="RefSeq" id="WP_119446137.1">
    <property type="nucleotide sequence ID" value="NZ_CP032317.1"/>
</dbReference>
<dbReference type="NCBIfam" id="TIGR04183">
    <property type="entry name" value="Por_Secre_tail"/>
    <property type="match status" value="1"/>
</dbReference>
<dbReference type="KEGG" id="hyh:D3Y59_17050"/>
<proteinExistence type="predicted"/>
<dbReference type="EMBL" id="CP032317">
    <property type="protein sequence ID" value="AYA38606.1"/>
    <property type="molecule type" value="Genomic_DNA"/>
</dbReference>
<reference evidence="2 3" key="1">
    <citation type="submission" date="2018-09" db="EMBL/GenBank/DDBJ databases">
        <title>Hymenobacter medium sp. nov., isolated from R2A medium.</title>
        <authorList>
            <person name="Yingchao G."/>
        </authorList>
    </citation>
    <scope>NUCLEOTIDE SEQUENCE [LARGE SCALE GENOMIC DNA]</scope>
    <source>
        <strain evidence="3">sh-6</strain>
    </source>
</reference>
<feature type="domain" description="Secretion system C-terminal sorting" evidence="1">
    <location>
        <begin position="48"/>
        <end position="123"/>
    </location>
</feature>
<protein>
    <submittedName>
        <fullName evidence="2">T9SS C-terminal target domain-containing protein</fullName>
    </submittedName>
</protein>
<dbReference type="OrthoDB" id="9816167at2"/>
<dbReference type="InterPro" id="IPR026444">
    <property type="entry name" value="Secre_tail"/>
</dbReference>
<keyword evidence="3" id="KW-1185">Reference proteome</keyword>
<dbReference type="Pfam" id="PF18962">
    <property type="entry name" value="Por_Secre_tail"/>
    <property type="match status" value="1"/>
</dbReference>
<accession>A0A3B7RHD9</accession>
<organism evidence="2 3">
    <name type="scientific">Hymenobacter oligotrophus</name>
    <dbReference type="NCBI Taxonomy" id="2319843"/>
    <lineage>
        <taxon>Bacteria</taxon>
        <taxon>Pseudomonadati</taxon>
        <taxon>Bacteroidota</taxon>
        <taxon>Cytophagia</taxon>
        <taxon>Cytophagales</taxon>
        <taxon>Hymenobacteraceae</taxon>
        <taxon>Hymenobacter</taxon>
    </lineage>
</organism>
<evidence type="ECO:0000313" key="2">
    <source>
        <dbReference type="EMBL" id="AYA38606.1"/>
    </source>
</evidence>
<gene>
    <name evidence="2" type="ORF">D3Y59_17050</name>
</gene>
<dbReference type="AlphaFoldDB" id="A0A3B7RHD9"/>
<evidence type="ECO:0000259" key="1">
    <source>
        <dbReference type="Pfam" id="PF18962"/>
    </source>
</evidence>
<evidence type="ECO:0000313" key="3">
    <source>
        <dbReference type="Proteomes" id="UP000262802"/>
    </source>
</evidence>
<name>A0A3B7RHD9_9BACT</name>